<accession>A0AA41QDU4</accession>
<dbReference type="InterPro" id="IPR002938">
    <property type="entry name" value="FAD-bd"/>
</dbReference>
<protein>
    <submittedName>
        <fullName evidence="2">Geranylgeranyl reductase family protein</fullName>
    </submittedName>
</protein>
<keyword evidence="3" id="KW-1185">Reference proteome</keyword>
<dbReference type="SUPFAM" id="SSF51905">
    <property type="entry name" value="FAD/NAD(P)-binding domain"/>
    <property type="match status" value="1"/>
</dbReference>
<dbReference type="NCBIfam" id="TIGR02032">
    <property type="entry name" value="GG-red-SF"/>
    <property type="match status" value="1"/>
</dbReference>
<dbReference type="EMBL" id="JAKGSG010000025">
    <property type="protein sequence ID" value="MCF4120965.1"/>
    <property type="molecule type" value="Genomic_DNA"/>
</dbReference>
<dbReference type="Gene3D" id="3.50.50.60">
    <property type="entry name" value="FAD/NAD(P)-binding domain"/>
    <property type="match status" value="1"/>
</dbReference>
<dbReference type="PRINTS" id="PR00420">
    <property type="entry name" value="RNGMNOXGNASE"/>
</dbReference>
<dbReference type="GO" id="GO:0071949">
    <property type="term" value="F:FAD binding"/>
    <property type="evidence" value="ECO:0007669"/>
    <property type="project" value="InterPro"/>
</dbReference>
<dbReference type="GO" id="GO:0016628">
    <property type="term" value="F:oxidoreductase activity, acting on the CH-CH group of donors, NAD or NADP as acceptor"/>
    <property type="evidence" value="ECO:0007669"/>
    <property type="project" value="InterPro"/>
</dbReference>
<name>A0AA41QDU4_9MICO</name>
<feature type="domain" description="FAD-binding" evidence="1">
    <location>
        <begin position="2"/>
        <end position="153"/>
    </location>
</feature>
<comment type="caution">
    <text evidence="2">The sequence shown here is derived from an EMBL/GenBank/DDBJ whole genome shotgun (WGS) entry which is preliminary data.</text>
</comment>
<dbReference type="RefSeq" id="WP_236088728.1">
    <property type="nucleotide sequence ID" value="NZ_JAKGSG010000025.1"/>
</dbReference>
<evidence type="ECO:0000259" key="1">
    <source>
        <dbReference type="Pfam" id="PF01494"/>
    </source>
</evidence>
<dbReference type="PANTHER" id="PTHR42685:SF22">
    <property type="entry name" value="CONDITIONED MEDIUM FACTOR RECEPTOR 1"/>
    <property type="match status" value="1"/>
</dbReference>
<gene>
    <name evidence="2" type="ORF">L1785_08225</name>
</gene>
<dbReference type="AlphaFoldDB" id="A0AA41QDU4"/>
<dbReference type="Proteomes" id="UP001165405">
    <property type="component" value="Unassembled WGS sequence"/>
</dbReference>
<dbReference type="InterPro" id="IPR011777">
    <property type="entry name" value="Geranylgeranyl_Rdtase_fam"/>
</dbReference>
<evidence type="ECO:0000313" key="2">
    <source>
        <dbReference type="EMBL" id="MCF4120965.1"/>
    </source>
</evidence>
<dbReference type="InterPro" id="IPR050407">
    <property type="entry name" value="Geranylgeranyl_reductase"/>
</dbReference>
<evidence type="ECO:0000313" key="3">
    <source>
        <dbReference type="Proteomes" id="UP001165405"/>
    </source>
</evidence>
<sequence>MVVVGAGPAGSAAAIAALRTRPGARVLLLDRADFPRDKPCGDGVAPHALDVLAGLGVHGLVDDRTPVGTLELGFGRLTLVRPMRRAAWVVPRLVFDARLVDAAVSAGADLRRGHVRAVEILPDRVVLDGTVEARVAIGADGVHSVLRRAVGLGTRRRWALALRAYAPTPRDFRGRQVIRFGRTRRPSYAWSFDLGDGWSNVGYGEVLDASLGAPGRRLMLAQLEELLPGSIGGAVGWRGHHLPLSSARWHQPDGRVLLAGDAASLVNPLTGEGIYYAVASGACAGRSAVEAGDRDAGGLHRRAVRRLLSAHLAGTTAISHALNGPGVLEAGLRAARADQDVFDDLVEVGLGRGVVTPRILGGLVSHAFG</sequence>
<dbReference type="InterPro" id="IPR036188">
    <property type="entry name" value="FAD/NAD-bd_sf"/>
</dbReference>
<dbReference type="PANTHER" id="PTHR42685">
    <property type="entry name" value="GERANYLGERANYL DIPHOSPHATE REDUCTASE"/>
    <property type="match status" value="1"/>
</dbReference>
<reference evidence="2" key="1">
    <citation type="submission" date="2022-01" db="EMBL/GenBank/DDBJ databases">
        <title>Antribacter sp. nov., isolated from Guizhou of China.</title>
        <authorList>
            <person name="Chengliang C."/>
            <person name="Ya Z."/>
        </authorList>
    </citation>
    <scope>NUCLEOTIDE SEQUENCE</scope>
    <source>
        <strain evidence="2">KLBMP 9083</strain>
    </source>
</reference>
<organism evidence="2 3">
    <name type="scientific">Antribacter soli</name>
    <dbReference type="NCBI Taxonomy" id="2910976"/>
    <lineage>
        <taxon>Bacteria</taxon>
        <taxon>Bacillati</taxon>
        <taxon>Actinomycetota</taxon>
        <taxon>Actinomycetes</taxon>
        <taxon>Micrococcales</taxon>
        <taxon>Promicromonosporaceae</taxon>
        <taxon>Antribacter</taxon>
    </lineage>
</organism>
<dbReference type="Pfam" id="PF01494">
    <property type="entry name" value="FAD_binding_3"/>
    <property type="match status" value="1"/>
</dbReference>
<proteinExistence type="predicted"/>